<dbReference type="PRINTS" id="PR01000">
    <property type="entry name" value="SREBPS2PTASE"/>
</dbReference>
<protein>
    <recommendedName>
        <fullName evidence="2">Reverse transcriptase domain-containing protein</fullName>
    </recommendedName>
</protein>
<organism evidence="3 4">
    <name type="scientific">Mycteria americana</name>
    <name type="common">Wood stork</name>
    <dbReference type="NCBI Taxonomy" id="33587"/>
    <lineage>
        <taxon>Eukaryota</taxon>
        <taxon>Metazoa</taxon>
        <taxon>Chordata</taxon>
        <taxon>Craniata</taxon>
        <taxon>Vertebrata</taxon>
        <taxon>Euteleostomi</taxon>
        <taxon>Archelosauria</taxon>
        <taxon>Archosauria</taxon>
        <taxon>Dinosauria</taxon>
        <taxon>Saurischia</taxon>
        <taxon>Theropoda</taxon>
        <taxon>Coelurosauria</taxon>
        <taxon>Aves</taxon>
        <taxon>Neognathae</taxon>
        <taxon>Neoaves</taxon>
        <taxon>Aequornithes</taxon>
        <taxon>Ciconiiformes</taxon>
        <taxon>Ciconiidae</taxon>
        <taxon>Mycteria</taxon>
    </lineage>
</organism>
<keyword evidence="1" id="KW-0812">Transmembrane</keyword>
<comment type="caution">
    <text evidence="3">The sequence shown here is derived from an EMBL/GenBank/DDBJ whole genome shotgun (WGS) entry which is preliminary data.</text>
</comment>
<name>A0AAN7S6B2_MYCAM</name>
<keyword evidence="1" id="KW-0472">Membrane</keyword>
<keyword evidence="1" id="KW-1133">Transmembrane helix</keyword>
<dbReference type="InterPro" id="IPR001193">
    <property type="entry name" value="MBTPS2"/>
</dbReference>
<sequence>MIPIPVVVCVLGGWCAIYLADTLLKSSNSLKASYEDWLLTYGLSVSPFHMRWQTALFNRQFYNWGRWKPRFLYLWFSIGMVFGVVAMFGSVILLGKTLMQTLTQMLTEAPKAQNDRMLQVVVPGVNLPVSQLTYFFSAILISGVIHEVGHGVAAIREQVRFNGFGIFIFIVYPGAFVDLFTTHLQLISPVQQLRIFCAGVWHNFVLGVASFMVLFLLPAILFPFYYTGVGALVTEVAEDSPANGPRGLFVGDLVTNLQDCPVYSVEDWNSCLGDISEKSQVGYCISAATLQQLSFPARAVTNMPFSFVKSESEEEAEILTKPLSIIYQQSCLTREVPVDWGLANVTPIYKKGQKEDLGNYRPVSLTSVPGKVMEQIILGAIMWHVQDNQVIRPSQHGFMKGKSSLTDLISFYDKVTPLVDKGKAVDVVYLDISKAFDTVSHSILLEKLAAHGLGGCTLRWIKNCLDGWAQRVVVNGVKSSWWPVTSGVLQGSVLGPVLFNIFISDLDEGIECTLSKFADDTKLCGSVDLLEGGKALQRDLDRLDRWAEASCMRFNKAKCQVLHLGHNNPMQLYRLGEEWLESCPAEKDLGVLVDSRLNMSRQCAQVAKKANSTLACIRNSVASRTREAIVPLYAALVRPHLEYCVQFWAPHYKRDMEVLERVQRRATKLVKGLEQKSSEERLRELGLFSLEKRRLRGDLIALYNSLKGGCREVGVSLFSQAASNRTRGNGLKLHQGRFSLDIRKNSSPKKLSSIGTGCPGKWWIYRRLDGTVECCSNNSLTDICFSYSNNLDSHLYACLPARKVIEASKVCRTNMDCQKDFVPSFCVTPSLENQTRLIRVKHPPHIDMLYVGHPMHLQYTVSLSSFVPRQNFLSIDLPVVIETFCKYPLKYLISLSGALAVINAVPCFALDVLPIGAAAAQSSFTEMAFPSGTEVEAKLTHTGLQGVLKHS</sequence>
<dbReference type="InterPro" id="IPR036034">
    <property type="entry name" value="PDZ_sf"/>
</dbReference>
<dbReference type="PANTHER" id="PTHR13325">
    <property type="entry name" value="PROTEASE M50 MEMBRANE-BOUND TRANSCRIPTION FACTOR SITE 2 PROTEASE"/>
    <property type="match status" value="1"/>
</dbReference>
<dbReference type="AlphaFoldDB" id="A0AAN7S6B2"/>
<feature type="domain" description="Reverse transcriptase" evidence="2">
    <location>
        <begin position="329"/>
        <end position="593"/>
    </location>
</feature>
<reference evidence="3 4" key="1">
    <citation type="journal article" date="2023" name="J. Hered.">
        <title>Chromosome-level genome of the wood stork (Mycteria americana) provides insight into avian chromosome evolution.</title>
        <authorList>
            <person name="Flamio R. Jr."/>
            <person name="Ramstad K.M."/>
        </authorList>
    </citation>
    <scope>NUCLEOTIDE SEQUENCE [LARGE SCALE GENOMIC DNA]</scope>
    <source>
        <strain evidence="3">JAX WOST 10</strain>
    </source>
</reference>
<feature type="transmembrane region" description="Helical" evidence="1">
    <location>
        <begin position="72"/>
        <end position="99"/>
    </location>
</feature>
<dbReference type="PROSITE" id="PS50878">
    <property type="entry name" value="RT_POL"/>
    <property type="match status" value="1"/>
</dbReference>
<dbReference type="Pfam" id="PF00078">
    <property type="entry name" value="RVT_1"/>
    <property type="match status" value="1"/>
</dbReference>
<dbReference type="SUPFAM" id="SSF50156">
    <property type="entry name" value="PDZ domain-like"/>
    <property type="match status" value="1"/>
</dbReference>
<dbReference type="PANTHER" id="PTHR13325:SF3">
    <property type="entry name" value="MEMBRANE-BOUND TRANSCRIPTION FACTOR SITE-2 PROTEASE"/>
    <property type="match status" value="1"/>
</dbReference>
<dbReference type="InterPro" id="IPR043502">
    <property type="entry name" value="DNA/RNA_pol_sf"/>
</dbReference>
<keyword evidence="4" id="KW-1185">Reference proteome</keyword>
<gene>
    <name evidence="3" type="ORF">QYF61_008971</name>
</gene>
<dbReference type="GO" id="GO:0005737">
    <property type="term" value="C:cytoplasm"/>
    <property type="evidence" value="ECO:0007669"/>
    <property type="project" value="TreeGrafter"/>
</dbReference>
<dbReference type="GO" id="GO:0012505">
    <property type="term" value="C:endomembrane system"/>
    <property type="evidence" value="ECO:0007669"/>
    <property type="project" value="UniProtKB-SubCell"/>
</dbReference>
<dbReference type="CDD" id="cd06775">
    <property type="entry name" value="cpPDZ_MBTPS2-like"/>
    <property type="match status" value="1"/>
</dbReference>
<dbReference type="CDD" id="cd06162">
    <property type="entry name" value="S2P-M50_PDZ_SREBP"/>
    <property type="match status" value="1"/>
</dbReference>
<feature type="transmembrane region" description="Helical" evidence="1">
    <location>
        <begin position="200"/>
        <end position="226"/>
    </location>
</feature>
<dbReference type="SUPFAM" id="SSF56672">
    <property type="entry name" value="DNA/RNA polymerases"/>
    <property type="match status" value="1"/>
</dbReference>
<dbReference type="CDD" id="cd01650">
    <property type="entry name" value="RT_nLTR_like"/>
    <property type="match status" value="1"/>
</dbReference>
<feature type="transmembrane region" description="Helical" evidence="1">
    <location>
        <begin position="161"/>
        <end position="180"/>
    </location>
</feature>
<accession>A0AAN7S6B2</accession>
<dbReference type="GO" id="GO:1905897">
    <property type="term" value="P:regulation of response to endoplasmic reticulum stress"/>
    <property type="evidence" value="ECO:0007669"/>
    <property type="project" value="TreeGrafter"/>
</dbReference>
<dbReference type="GO" id="GO:0031293">
    <property type="term" value="P:membrane protein intracellular domain proteolysis"/>
    <property type="evidence" value="ECO:0007669"/>
    <property type="project" value="TreeGrafter"/>
</dbReference>
<evidence type="ECO:0000313" key="4">
    <source>
        <dbReference type="Proteomes" id="UP001333110"/>
    </source>
</evidence>
<dbReference type="InterPro" id="IPR000477">
    <property type="entry name" value="RT_dom"/>
</dbReference>
<evidence type="ECO:0000313" key="3">
    <source>
        <dbReference type="EMBL" id="KAK4830180.1"/>
    </source>
</evidence>
<evidence type="ECO:0000259" key="2">
    <source>
        <dbReference type="PROSITE" id="PS50878"/>
    </source>
</evidence>
<dbReference type="GO" id="GO:0016020">
    <property type="term" value="C:membrane"/>
    <property type="evidence" value="ECO:0007669"/>
    <property type="project" value="InterPro"/>
</dbReference>
<dbReference type="GO" id="GO:0004222">
    <property type="term" value="F:metalloendopeptidase activity"/>
    <property type="evidence" value="ECO:0007669"/>
    <property type="project" value="InterPro"/>
</dbReference>
<evidence type="ECO:0000256" key="1">
    <source>
        <dbReference type="SAM" id="Phobius"/>
    </source>
</evidence>
<dbReference type="EMBL" id="JAUNZN010000001">
    <property type="protein sequence ID" value="KAK4830180.1"/>
    <property type="molecule type" value="Genomic_DNA"/>
</dbReference>
<proteinExistence type="predicted"/>
<dbReference type="Proteomes" id="UP001333110">
    <property type="component" value="Unassembled WGS sequence"/>
</dbReference>
<feature type="transmembrane region" description="Helical" evidence="1">
    <location>
        <begin position="120"/>
        <end position="141"/>
    </location>
</feature>
<feature type="transmembrane region" description="Helical" evidence="1">
    <location>
        <begin position="6"/>
        <end position="24"/>
    </location>
</feature>